<dbReference type="Proteomes" id="UP001422759">
    <property type="component" value="Unassembled WGS sequence"/>
</dbReference>
<reference evidence="2 3" key="1">
    <citation type="journal article" date="2019" name="Int. J. Syst. Evol. Microbiol.">
        <title>The Global Catalogue of Microorganisms (GCM) 10K type strain sequencing project: providing services to taxonomists for standard genome sequencing and annotation.</title>
        <authorList>
            <consortium name="The Broad Institute Genomics Platform"/>
            <consortium name="The Broad Institute Genome Sequencing Center for Infectious Disease"/>
            <person name="Wu L."/>
            <person name="Ma J."/>
        </authorList>
    </citation>
    <scope>NUCLEOTIDE SEQUENCE [LARGE SCALE GENOMIC DNA]</scope>
    <source>
        <strain evidence="2 3">JCM 14560</strain>
    </source>
</reference>
<sequence length="111" mass="11591">MNQINYAKGLLDELEGALRTGSTKLAAEVKAELEKIAPHARRAIADLHGVVEDKVVKLADGTEAENKVVTDIKAVGVRLDEALAPKTTKTAAKNPAGFAPPTGPADSPPVK</sequence>
<evidence type="ECO:0000256" key="1">
    <source>
        <dbReference type="SAM" id="MobiDB-lite"/>
    </source>
</evidence>
<feature type="region of interest" description="Disordered" evidence="1">
    <location>
        <begin position="85"/>
        <end position="111"/>
    </location>
</feature>
<accession>A0ABN2Z737</accession>
<evidence type="ECO:0000313" key="2">
    <source>
        <dbReference type="EMBL" id="GAA2137785.1"/>
    </source>
</evidence>
<comment type="caution">
    <text evidence="2">The sequence shown here is derived from an EMBL/GenBank/DDBJ whole genome shotgun (WGS) entry which is preliminary data.</text>
</comment>
<dbReference type="EMBL" id="BAAANT010000008">
    <property type="protein sequence ID" value="GAA2137785.1"/>
    <property type="molecule type" value="Genomic_DNA"/>
</dbReference>
<feature type="compositionally biased region" description="Pro residues" evidence="1">
    <location>
        <begin position="101"/>
        <end position="111"/>
    </location>
</feature>
<dbReference type="RefSeq" id="WP_344462761.1">
    <property type="nucleotide sequence ID" value="NZ_BAAANT010000008.1"/>
</dbReference>
<evidence type="ECO:0000313" key="3">
    <source>
        <dbReference type="Proteomes" id="UP001422759"/>
    </source>
</evidence>
<organism evidence="2 3">
    <name type="scientific">Kitasatospora kazusensis</name>
    <dbReference type="NCBI Taxonomy" id="407974"/>
    <lineage>
        <taxon>Bacteria</taxon>
        <taxon>Bacillati</taxon>
        <taxon>Actinomycetota</taxon>
        <taxon>Actinomycetes</taxon>
        <taxon>Kitasatosporales</taxon>
        <taxon>Streptomycetaceae</taxon>
        <taxon>Kitasatospora</taxon>
    </lineage>
</organism>
<gene>
    <name evidence="2" type="ORF">GCM10009760_18560</name>
</gene>
<protein>
    <submittedName>
        <fullName evidence="2">Uncharacterized protein</fullName>
    </submittedName>
</protein>
<proteinExistence type="predicted"/>
<name>A0ABN2Z737_9ACTN</name>
<keyword evidence="3" id="KW-1185">Reference proteome</keyword>